<dbReference type="EMBL" id="FTNP01000002">
    <property type="protein sequence ID" value="SIR58012.1"/>
    <property type="molecule type" value="Genomic_DNA"/>
</dbReference>
<reference evidence="1 2" key="1">
    <citation type="submission" date="2017-01" db="EMBL/GenBank/DDBJ databases">
        <authorList>
            <person name="Mah S.A."/>
            <person name="Swanson W.J."/>
            <person name="Moy G.W."/>
            <person name="Vacquier V.D."/>
        </authorList>
    </citation>
    <scope>NUCLEOTIDE SEQUENCE [LARGE SCALE GENOMIC DNA]</scope>
    <source>
        <strain evidence="1 2">CGMCC 1.8909</strain>
    </source>
</reference>
<dbReference type="OrthoDB" id="197906at2157"/>
<accession>A0A1N7C369</accession>
<dbReference type="AlphaFoldDB" id="A0A1N7C369"/>
<sequence length="255" mass="29753">MNPITTARTHGLPFLWYSLTDQVHSSIAVLPKYRTIAAKYYRRKQRPVDTYEIPMQPLERRFVDPQRITHVSEFPKHGYPTKNRMDQLGRVVSGKWDTETPRFDSQPLVQSLRQRFNDGVAWKQTPYVKDVTTAVENDEMAWHNCQTVSDIEQRCEFVDQLYEQIRTQGYQTQAEITIQTSYPRELTNEVLVDIGRNGQLLFINGQHRLAIAKILELETIPVTVMVRHTNWMETLAAEYQRGDVRTHPDVGHLEA</sequence>
<dbReference type="SUPFAM" id="SSF110849">
    <property type="entry name" value="ParB/Sulfiredoxin"/>
    <property type="match status" value="1"/>
</dbReference>
<organism evidence="1 2">
    <name type="scientific">Natronorubrum daqingense</name>
    <dbReference type="NCBI Taxonomy" id="588898"/>
    <lineage>
        <taxon>Archaea</taxon>
        <taxon>Methanobacteriati</taxon>
        <taxon>Methanobacteriota</taxon>
        <taxon>Stenosarchaea group</taxon>
        <taxon>Halobacteria</taxon>
        <taxon>Halobacteriales</taxon>
        <taxon>Natrialbaceae</taxon>
        <taxon>Natronorubrum</taxon>
    </lineage>
</organism>
<gene>
    <name evidence="1" type="ORF">SAMN05421809_1492</name>
</gene>
<proteinExistence type="predicted"/>
<dbReference type="Gene3D" id="3.90.1530.10">
    <property type="entry name" value="Conserved hypothetical protein from pyrococcus furiosus pfu- 392566-001, ParB domain"/>
    <property type="match status" value="1"/>
</dbReference>
<keyword evidence="2" id="KW-1185">Reference proteome</keyword>
<dbReference type="Proteomes" id="UP000185687">
    <property type="component" value="Unassembled WGS sequence"/>
</dbReference>
<dbReference type="STRING" id="588898.BB347_08865"/>
<evidence type="ECO:0000313" key="2">
    <source>
        <dbReference type="Proteomes" id="UP000185687"/>
    </source>
</evidence>
<name>A0A1N7C369_9EURY</name>
<evidence type="ECO:0000313" key="1">
    <source>
        <dbReference type="EMBL" id="SIR58012.1"/>
    </source>
</evidence>
<protein>
    <submittedName>
        <fullName evidence="1">ParB-like nuclease domain-containing protein</fullName>
    </submittedName>
</protein>
<dbReference type="InterPro" id="IPR036086">
    <property type="entry name" value="ParB/Sulfiredoxin_sf"/>
</dbReference>